<proteinExistence type="inferred from homology"/>
<accession>A0ABQ9UTG6</accession>
<evidence type="ECO:0000259" key="4">
    <source>
        <dbReference type="PROSITE" id="PS51767"/>
    </source>
</evidence>
<keyword evidence="2" id="KW-0645">Protease</keyword>
<dbReference type="InterPro" id="IPR033121">
    <property type="entry name" value="PEPTIDASE_A1"/>
</dbReference>
<protein>
    <recommendedName>
        <fullName evidence="4">Peptidase A1 domain-containing protein</fullName>
    </recommendedName>
</protein>
<evidence type="ECO:0000256" key="1">
    <source>
        <dbReference type="ARBA" id="ARBA00007447"/>
    </source>
</evidence>
<organism evidence="5 6">
    <name type="scientific">Saguinus oedipus</name>
    <name type="common">Cotton-top tamarin</name>
    <name type="synonym">Oedipomidas oedipus</name>
    <dbReference type="NCBI Taxonomy" id="9490"/>
    <lineage>
        <taxon>Eukaryota</taxon>
        <taxon>Metazoa</taxon>
        <taxon>Chordata</taxon>
        <taxon>Craniata</taxon>
        <taxon>Vertebrata</taxon>
        <taxon>Euteleostomi</taxon>
        <taxon>Mammalia</taxon>
        <taxon>Eutheria</taxon>
        <taxon>Euarchontoglires</taxon>
        <taxon>Primates</taxon>
        <taxon>Haplorrhini</taxon>
        <taxon>Platyrrhini</taxon>
        <taxon>Cebidae</taxon>
        <taxon>Callitrichinae</taxon>
        <taxon>Saguinus</taxon>
    </lineage>
</organism>
<dbReference type="PROSITE" id="PS51767">
    <property type="entry name" value="PEPTIDASE_A1"/>
    <property type="match status" value="1"/>
</dbReference>
<dbReference type="Proteomes" id="UP001266305">
    <property type="component" value="Unassembled WGS sequence"/>
</dbReference>
<keyword evidence="6" id="KW-1185">Reference proteome</keyword>
<evidence type="ECO:0000256" key="3">
    <source>
        <dbReference type="ARBA" id="ARBA00022750"/>
    </source>
</evidence>
<sequence length="195" mass="21438">MNGKVIACDGSCQAIVDTKTSLLIGPPNSIGDIRKKINAQHFSSEYIIECDAIHTLPDLVFTINGVKYPVPASAYIQQAADGGRGPEEAKLCHCRHHSILLAGPDVDVERISRDHTAPDKELRVSECQFPREVREGLNGSKEGFQNHPDICHSKFEEYVNRSHNTNTWVLGDVFLRLSFSVFDGANDRIGLAPAA</sequence>
<dbReference type="SUPFAM" id="SSF50630">
    <property type="entry name" value="Acid proteases"/>
    <property type="match status" value="1"/>
</dbReference>
<dbReference type="PANTHER" id="PTHR47966:SF49">
    <property type="entry name" value="PEPSIN A-5"/>
    <property type="match status" value="1"/>
</dbReference>
<evidence type="ECO:0000313" key="6">
    <source>
        <dbReference type="Proteomes" id="UP001266305"/>
    </source>
</evidence>
<comment type="similarity">
    <text evidence="1">Belongs to the peptidase A1 family.</text>
</comment>
<dbReference type="PRINTS" id="PR00792">
    <property type="entry name" value="PEPSIN"/>
</dbReference>
<dbReference type="InterPro" id="IPR001461">
    <property type="entry name" value="Aspartic_peptidase_A1"/>
</dbReference>
<feature type="domain" description="Peptidase A1" evidence="4">
    <location>
        <begin position="1"/>
        <end position="192"/>
    </location>
</feature>
<comment type="caution">
    <text evidence="5">The sequence shown here is derived from an EMBL/GenBank/DDBJ whole genome shotgun (WGS) entry which is preliminary data.</text>
</comment>
<dbReference type="Pfam" id="PF00026">
    <property type="entry name" value="Asp"/>
    <property type="match status" value="2"/>
</dbReference>
<evidence type="ECO:0000313" key="5">
    <source>
        <dbReference type="EMBL" id="KAK2100378.1"/>
    </source>
</evidence>
<reference evidence="5 6" key="1">
    <citation type="submission" date="2023-05" db="EMBL/GenBank/DDBJ databases">
        <title>B98-5 Cell Line De Novo Hybrid Assembly: An Optical Mapping Approach.</title>
        <authorList>
            <person name="Kananen K."/>
            <person name="Auerbach J.A."/>
            <person name="Kautto E."/>
            <person name="Blachly J.S."/>
        </authorList>
    </citation>
    <scope>NUCLEOTIDE SEQUENCE [LARGE SCALE GENOMIC DNA]</scope>
    <source>
        <strain evidence="5">B95-8</strain>
        <tissue evidence="5">Cell line</tissue>
    </source>
</reference>
<gene>
    <name evidence="5" type="ORF">P7K49_021726</name>
</gene>
<dbReference type="EMBL" id="JASSZA010000010">
    <property type="protein sequence ID" value="KAK2100378.1"/>
    <property type="molecule type" value="Genomic_DNA"/>
</dbReference>
<evidence type="ECO:0000256" key="2">
    <source>
        <dbReference type="ARBA" id="ARBA00022670"/>
    </source>
</evidence>
<keyword evidence="3" id="KW-0378">Hydrolase</keyword>
<name>A0ABQ9UTG6_SAGOE</name>
<dbReference type="PANTHER" id="PTHR47966">
    <property type="entry name" value="BETA-SITE APP-CLEAVING ENZYME, ISOFORM A-RELATED"/>
    <property type="match status" value="1"/>
</dbReference>
<dbReference type="InterPro" id="IPR021109">
    <property type="entry name" value="Peptidase_aspartic_dom_sf"/>
</dbReference>
<dbReference type="Gene3D" id="2.40.70.10">
    <property type="entry name" value="Acid Proteases"/>
    <property type="match status" value="1"/>
</dbReference>
<keyword evidence="3" id="KW-0064">Aspartyl protease</keyword>